<name>A0AAD5VHT7_9AGAR</name>
<accession>A0AAD5VHT7</accession>
<dbReference type="Gene3D" id="3.60.130.30">
    <property type="match status" value="1"/>
</dbReference>
<evidence type="ECO:0000313" key="3">
    <source>
        <dbReference type="Proteomes" id="UP001213000"/>
    </source>
</evidence>
<feature type="compositionally biased region" description="Low complexity" evidence="1">
    <location>
        <begin position="136"/>
        <end position="146"/>
    </location>
</feature>
<comment type="caution">
    <text evidence="2">The sequence shown here is derived from an EMBL/GenBank/DDBJ whole genome shotgun (WGS) entry which is preliminary data.</text>
</comment>
<feature type="region of interest" description="Disordered" evidence="1">
    <location>
        <begin position="136"/>
        <end position="171"/>
    </location>
</feature>
<feature type="region of interest" description="Disordered" evidence="1">
    <location>
        <begin position="82"/>
        <end position="108"/>
    </location>
</feature>
<dbReference type="EMBL" id="JANIEX010001464">
    <property type="protein sequence ID" value="KAJ3557640.1"/>
    <property type="molecule type" value="Genomic_DNA"/>
</dbReference>
<protein>
    <submittedName>
        <fullName evidence="2">Uncharacterized protein</fullName>
    </submittedName>
</protein>
<evidence type="ECO:0000313" key="2">
    <source>
        <dbReference type="EMBL" id="KAJ3557640.1"/>
    </source>
</evidence>
<evidence type="ECO:0000256" key="1">
    <source>
        <dbReference type="SAM" id="MobiDB-lite"/>
    </source>
</evidence>
<keyword evidence="3" id="KW-1185">Reference proteome</keyword>
<proteinExistence type="predicted"/>
<organism evidence="2 3">
    <name type="scientific">Leucocoprinus birnbaumii</name>
    <dbReference type="NCBI Taxonomy" id="56174"/>
    <lineage>
        <taxon>Eukaryota</taxon>
        <taxon>Fungi</taxon>
        <taxon>Dikarya</taxon>
        <taxon>Basidiomycota</taxon>
        <taxon>Agaricomycotina</taxon>
        <taxon>Agaricomycetes</taxon>
        <taxon>Agaricomycetidae</taxon>
        <taxon>Agaricales</taxon>
        <taxon>Agaricineae</taxon>
        <taxon>Agaricaceae</taxon>
        <taxon>Leucocoprinus</taxon>
    </lineage>
</organism>
<dbReference type="Proteomes" id="UP001213000">
    <property type="component" value="Unassembled WGS sequence"/>
</dbReference>
<feature type="compositionally biased region" description="Acidic residues" evidence="1">
    <location>
        <begin position="83"/>
        <end position="98"/>
    </location>
</feature>
<dbReference type="AlphaFoldDB" id="A0AAD5VHT7"/>
<feature type="compositionally biased region" description="Polar residues" evidence="1">
    <location>
        <begin position="159"/>
        <end position="171"/>
    </location>
</feature>
<sequence length="586" mass="65336">MLSALSSLLNMYQKVPKVCRQVGKDKADADCFITTIQALTSTRLEELMKNGLELEESVSALDSYESKEFIRSLGLQHFSDSSELSDLEDDGMTSDEDSVSMPLTPEEVKRMNRDKRIALADRLLDSYFLEKDLLDDAPSSTSASDSNDTKPAKPYYQPPTKTGGKSKTRQNVPTRINDRLFKVAFPDPKFMQRKLAIPNGGYVGDNRPKPPPELLPQTAQDQGGVAEGGITVGEAGLEAASTASASLTNLTNMTSSTSSTNSINSTNPTNKVGCLHDLQYYIDCGYKVVEWDGIETIPLLDDQDRIFMVLAGRPNSPEYVVACDDLYNFITDTLTMASANSKFPDELRHHKRGNYTTLDAGIAYSQGMTTLSNHSLVGVVQEAANTILSSDLVNRVQGHLDATHAKFAPKLHAFTRRYVRKVFKKSRFHRKLRRLNKQSFYVCASANSGSKALTTRHTDEMNLGFAWCGVLNVGDFDPLLGGHLVLEELRFVVQFPPNSAILLPSACIHHCNTTIQEAEKRAVLTFYNPGGMFRYIDNYCMTEKELWKQNRSHFVMIQMKKATRYQRALKLFSTLAELKDHIESLS</sequence>
<gene>
    <name evidence="2" type="ORF">NP233_g11688</name>
</gene>
<reference evidence="2" key="1">
    <citation type="submission" date="2022-07" db="EMBL/GenBank/DDBJ databases">
        <title>Genome Sequence of Leucocoprinus birnbaumii.</title>
        <authorList>
            <person name="Buettner E."/>
        </authorList>
    </citation>
    <scope>NUCLEOTIDE SEQUENCE</scope>
    <source>
        <strain evidence="2">VT141</strain>
    </source>
</reference>